<evidence type="ECO:0000313" key="2">
    <source>
        <dbReference type="Proteomes" id="UP000305417"/>
    </source>
</evidence>
<evidence type="ECO:0008006" key="3">
    <source>
        <dbReference type="Google" id="ProtNLM"/>
    </source>
</evidence>
<name>A0ABY2VAB8_9BACT</name>
<protein>
    <recommendedName>
        <fullName evidence="3">DUF2262 domain-containing protein</fullName>
    </recommendedName>
</protein>
<sequence>MISKKPIKLIDEKLGLLKIFSPENINEIKKETITLCDEVLIPGLKTNLKDFFSKEVEYLGTHENYLQFKVGENNDLFGREFWCNEFKKIDENRMVTVFQVGTARDFNFKNGVWK</sequence>
<proteinExistence type="predicted"/>
<accession>A0ABY2VAB8</accession>
<dbReference type="Proteomes" id="UP000305417">
    <property type="component" value="Unassembled WGS sequence"/>
</dbReference>
<organism evidence="1 2">
    <name type="scientific">Aliarcobacter cibarius</name>
    <dbReference type="NCBI Taxonomy" id="255507"/>
    <lineage>
        <taxon>Bacteria</taxon>
        <taxon>Pseudomonadati</taxon>
        <taxon>Campylobacterota</taxon>
        <taxon>Epsilonproteobacteria</taxon>
        <taxon>Campylobacterales</taxon>
        <taxon>Arcobacteraceae</taxon>
        <taxon>Aliarcobacter</taxon>
    </lineage>
</organism>
<keyword evidence="2" id="KW-1185">Reference proteome</keyword>
<dbReference type="RefSeq" id="WP_138108654.1">
    <property type="nucleotide sequence ID" value="NZ_VBUC01000009.1"/>
</dbReference>
<comment type="caution">
    <text evidence="1">The sequence shown here is derived from an EMBL/GenBank/DDBJ whole genome shotgun (WGS) entry which is preliminary data.</text>
</comment>
<gene>
    <name evidence="1" type="ORF">FE247_05055</name>
</gene>
<dbReference type="EMBL" id="VBUC01000009">
    <property type="protein sequence ID" value="TLS99900.1"/>
    <property type="molecule type" value="Genomic_DNA"/>
</dbReference>
<evidence type="ECO:0000313" key="1">
    <source>
        <dbReference type="EMBL" id="TLS99900.1"/>
    </source>
</evidence>
<reference evidence="1 2" key="1">
    <citation type="submission" date="2019-05" db="EMBL/GenBank/DDBJ databases">
        <title>Arcobacter cibarius and Arcobacter thereius providing challenges in identification an antibiotic susceptibility and Quinolone resistance.</title>
        <authorList>
            <person name="Busch A."/>
            <person name="Hanel I."/>
            <person name="Hotzel H."/>
            <person name="Tomaso H."/>
        </authorList>
    </citation>
    <scope>NUCLEOTIDE SEQUENCE [LARGE SCALE GENOMIC DNA]</scope>
    <source>
        <strain evidence="1 2">16CS0831-2</strain>
    </source>
</reference>